<name>A0A084WDW9_ANOSI</name>
<gene>
    <name evidence="2" type="ORF">ZHAS_00016538</name>
</gene>
<organism evidence="2">
    <name type="scientific">Anopheles sinensis</name>
    <name type="common">Mosquito</name>
    <dbReference type="NCBI Taxonomy" id="74873"/>
    <lineage>
        <taxon>Eukaryota</taxon>
        <taxon>Metazoa</taxon>
        <taxon>Ecdysozoa</taxon>
        <taxon>Arthropoda</taxon>
        <taxon>Hexapoda</taxon>
        <taxon>Insecta</taxon>
        <taxon>Pterygota</taxon>
        <taxon>Neoptera</taxon>
        <taxon>Endopterygota</taxon>
        <taxon>Diptera</taxon>
        <taxon>Nematocera</taxon>
        <taxon>Culicoidea</taxon>
        <taxon>Culicidae</taxon>
        <taxon>Anophelinae</taxon>
        <taxon>Anopheles</taxon>
    </lineage>
</organism>
<dbReference type="Proteomes" id="UP000030765">
    <property type="component" value="Unassembled WGS sequence"/>
</dbReference>
<accession>A0A084WDW9</accession>
<evidence type="ECO:0000256" key="1">
    <source>
        <dbReference type="SAM" id="MobiDB-lite"/>
    </source>
</evidence>
<sequence>MENAIRWTDTEKEEWTEMVPPSLNGGPIFAIISLPAPNHSRAPVEWCPAIGGWMEDGDIHLFVCELNSNRTIGRVGKKRRKPSDGETVRKIKSESEPAYDAYD</sequence>
<dbReference type="AlphaFoldDB" id="A0A084WDW9"/>
<evidence type="ECO:0000313" key="2">
    <source>
        <dbReference type="EMBL" id="KFB48413.1"/>
    </source>
</evidence>
<feature type="compositionally biased region" description="Basic and acidic residues" evidence="1">
    <location>
        <begin position="82"/>
        <end position="95"/>
    </location>
</feature>
<evidence type="ECO:0000313" key="4">
    <source>
        <dbReference type="Proteomes" id="UP000030765"/>
    </source>
</evidence>
<feature type="region of interest" description="Disordered" evidence="1">
    <location>
        <begin position="74"/>
        <end position="103"/>
    </location>
</feature>
<dbReference type="EMBL" id="ATLV01023078">
    <property type="status" value="NOT_ANNOTATED_CDS"/>
    <property type="molecule type" value="Genomic_DNA"/>
</dbReference>
<dbReference type="EMBL" id="KE525340">
    <property type="protein sequence ID" value="KFB48413.1"/>
    <property type="molecule type" value="Genomic_DNA"/>
</dbReference>
<reference evidence="2 4" key="1">
    <citation type="journal article" date="2014" name="BMC Genomics">
        <title>Genome sequence of Anopheles sinensis provides insight into genetics basis of mosquito competence for malaria parasites.</title>
        <authorList>
            <person name="Zhou D."/>
            <person name="Zhang D."/>
            <person name="Ding G."/>
            <person name="Shi L."/>
            <person name="Hou Q."/>
            <person name="Ye Y."/>
            <person name="Xu Y."/>
            <person name="Zhou H."/>
            <person name="Xiong C."/>
            <person name="Li S."/>
            <person name="Yu J."/>
            <person name="Hong S."/>
            <person name="Yu X."/>
            <person name="Zou P."/>
            <person name="Chen C."/>
            <person name="Chang X."/>
            <person name="Wang W."/>
            <person name="Lv Y."/>
            <person name="Sun Y."/>
            <person name="Ma L."/>
            <person name="Shen B."/>
            <person name="Zhu C."/>
        </authorList>
    </citation>
    <scope>NUCLEOTIDE SEQUENCE [LARGE SCALE GENOMIC DNA]</scope>
</reference>
<protein>
    <submittedName>
        <fullName evidence="2 3">Uncharacterized protein</fullName>
    </submittedName>
</protein>
<dbReference type="EnsemblMetazoa" id="ASIC016538-RA">
    <property type="protein sequence ID" value="ASIC016538-PA"/>
    <property type="gene ID" value="ASIC016538"/>
</dbReference>
<dbReference type="VEuPathDB" id="VectorBase:ASIC016538"/>
<reference evidence="3" key="2">
    <citation type="submission" date="2020-05" db="UniProtKB">
        <authorList>
            <consortium name="EnsemblMetazoa"/>
        </authorList>
    </citation>
    <scope>IDENTIFICATION</scope>
</reference>
<proteinExistence type="predicted"/>
<evidence type="ECO:0000313" key="3">
    <source>
        <dbReference type="EnsemblMetazoa" id="ASIC016538-PA"/>
    </source>
</evidence>
<keyword evidence="4" id="KW-1185">Reference proteome</keyword>